<name>A0A8H6HNV2_9AGAR</name>
<comment type="caution">
    <text evidence="1">The sequence shown here is derived from an EMBL/GenBank/DDBJ whole genome shotgun (WGS) entry which is preliminary data.</text>
</comment>
<evidence type="ECO:0000313" key="2">
    <source>
        <dbReference type="Proteomes" id="UP000521943"/>
    </source>
</evidence>
<accession>A0A8H6HNV2</accession>
<dbReference type="EMBL" id="JACGCI010000060">
    <property type="protein sequence ID" value="KAF6749921.1"/>
    <property type="molecule type" value="Genomic_DNA"/>
</dbReference>
<organism evidence="1 2">
    <name type="scientific">Ephemerocybe angulata</name>
    <dbReference type="NCBI Taxonomy" id="980116"/>
    <lineage>
        <taxon>Eukaryota</taxon>
        <taxon>Fungi</taxon>
        <taxon>Dikarya</taxon>
        <taxon>Basidiomycota</taxon>
        <taxon>Agaricomycotina</taxon>
        <taxon>Agaricomycetes</taxon>
        <taxon>Agaricomycetidae</taxon>
        <taxon>Agaricales</taxon>
        <taxon>Agaricineae</taxon>
        <taxon>Psathyrellaceae</taxon>
        <taxon>Ephemerocybe</taxon>
    </lineage>
</organism>
<dbReference type="AlphaFoldDB" id="A0A8H6HNV2"/>
<proteinExistence type="predicted"/>
<dbReference type="Proteomes" id="UP000521943">
    <property type="component" value="Unassembled WGS sequence"/>
</dbReference>
<protein>
    <submittedName>
        <fullName evidence="1">Uncharacterized protein</fullName>
    </submittedName>
</protein>
<evidence type="ECO:0000313" key="1">
    <source>
        <dbReference type="EMBL" id="KAF6749921.1"/>
    </source>
</evidence>
<keyword evidence="2" id="KW-1185">Reference proteome</keyword>
<gene>
    <name evidence="1" type="ORF">DFP72DRAFT_532967</name>
</gene>
<reference evidence="1 2" key="1">
    <citation type="submission" date="2020-07" db="EMBL/GenBank/DDBJ databases">
        <title>Comparative genomics of pyrophilous fungi reveals a link between fire events and developmental genes.</title>
        <authorList>
            <consortium name="DOE Joint Genome Institute"/>
            <person name="Steindorff A.S."/>
            <person name="Carver A."/>
            <person name="Calhoun S."/>
            <person name="Stillman K."/>
            <person name="Liu H."/>
            <person name="Lipzen A."/>
            <person name="Pangilinan J."/>
            <person name="Labutti K."/>
            <person name="Bruns T.D."/>
            <person name="Grigoriev I.V."/>
        </authorList>
    </citation>
    <scope>NUCLEOTIDE SEQUENCE [LARGE SCALE GENOMIC DNA]</scope>
    <source>
        <strain evidence="1 2">CBS 144469</strain>
    </source>
</reference>
<sequence length="155" mass="17672">MSSDWSRTRALWLWLKRCQLKHSPRAFSTSLHTRKARPLPRTKRRNLSRVLYVPYASLKSRDCKLEAASQPFCVPPPHSDCTSGRTFFLPTVFSRTTTTRCASYIRELHSSRFYSPGGFCSTYSYFFGVSCTSSILPSLLTIPLTPRALTHTCVL</sequence>